<dbReference type="InterPro" id="IPR051910">
    <property type="entry name" value="ComF/GntX_DNA_util-trans"/>
</dbReference>
<comment type="similarity">
    <text evidence="1">Belongs to the ComF/GntX family.</text>
</comment>
<dbReference type="AlphaFoldDB" id="A0A1G1XA08"/>
<protein>
    <recommendedName>
        <fullName evidence="4">Phosphoribosyltransferase domain-containing protein</fullName>
    </recommendedName>
</protein>
<evidence type="ECO:0008006" key="4">
    <source>
        <dbReference type="Google" id="ProtNLM"/>
    </source>
</evidence>
<sequence>MRSWLPQWSKLLADAFAPARCMQCAFEGTWYCTSCRNNAPIALQSCIGCKTDRPRGTTCRSCREDIPLAGVVSAGAYSNHALQRGIAWLKFKGVRKIAEPIGGLLISKLPLIAPLDELSKRAVLVPIPLHKRKFQHRGFNQSEDIARVISTICNIELAPILVRTKATHSQAKLPHDQRSHNVLNAFALSCSQAEFETLAAKKPIIILVDDVTTTGATLIAAARALPPISERKIFGAVVARG</sequence>
<dbReference type="Proteomes" id="UP000177941">
    <property type="component" value="Unassembled WGS sequence"/>
</dbReference>
<dbReference type="PANTHER" id="PTHR47505:SF1">
    <property type="entry name" value="DNA UTILIZATION PROTEIN YHGH"/>
    <property type="match status" value="1"/>
</dbReference>
<dbReference type="InterPro" id="IPR029057">
    <property type="entry name" value="PRTase-like"/>
</dbReference>
<dbReference type="CDD" id="cd06223">
    <property type="entry name" value="PRTases_typeI"/>
    <property type="match status" value="1"/>
</dbReference>
<name>A0A1G1XA08_9BACT</name>
<evidence type="ECO:0000313" key="3">
    <source>
        <dbReference type="Proteomes" id="UP000177941"/>
    </source>
</evidence>
<dbReference type="PANTHER" id="PTHR47505">
    <property type="entry name" value="DNA UTILIZATION PROTEIN YHGH"/>
    <property type="match status" value="1"/>
</dbReference>
<organism evidence="2 3">
    <name type="scientific">Candidatus Andersenbacteria bacterium RIFCSPHIGHO2_12_FULL_45_11b</name>
    <dbReference type="NCBI Taxonomy" id="1797282"/>
    <lineage>
        <taxon>Bacteria</taxon>
        <taxon>Candidatus Anderseniibacteriota</taxon>
    </lineage>
</organism>
<proteinExistence type="inferred from homology"/>
<dbReference type="InterPro" id="IPR000836">
    <property type="entry name" value="PRTase_dom"/>
</dbReference>
<dbReference type="EMBL" id="MHHS01000037">
    <property type="protein sequence ID" value="OGY36117.1"/>
    <property type="molecule type" value="Genomic_DNA"/>
</dbReference>
<comment type="caution">
    <text evidence="2">The sequence shown here is derived from an EMBL/GenBank/DDBJ whole genome shotgun (WGS) entry which is preliminary data.</text>
</comment>
<evidence type="ECO:0000313" key="2">
    <source>
        <dbReference type="EMBL" id="OGY36117.1"/>
    </source>
</evidence>
<dbReference type="SUPFAM" id="SSF53271">
    <property type="entry name" value="PRTase-like"/>
    <property type="match status" value="1"/>
</dbReference>
<accession>A0A1G1XA08</accession>
<evidence type="ECO:0000256" key="1">
    <source>
        <dbReference type="ARBA" id="ARBA00008007"/>
    </source>
</evidence>
<dbReference type="Gene3D" id="3.40.50.2020">
    <property type="match status" value="1"/>
</dbReference>
<gene>
    <name evidence="2" type="ORF">A3E36_00850</name>
</gene>
<reference evidence="2 3" key="1">
    <citation type="journal article" date="2016" name="Nat. Commun.">
        <title>Thousands of microbial genomes shed light on interconnected biogeochemical processes in an aquifer system.</title>
        <authorList>
            <person name="Anantharaman K."/>
            <person name="Brown C.T."/>
            <person name="Hug L.A."/>
            <person name="Sharon I."/>
            <person name="Castelle C.J."/>
            <person name="Probst A.J."/>
            <person name="Thomas B.C."/>
            <person name="Singh A."/>
            <person name="Wilkins M.J."/>
            <person name="Karaoz U."/>
            <person name="Brodie E.L."/>
            <person name="Williams K.H."/>
            <person name="Hubbard S.S."/>
            <person name="Banfield J.F."/>
        </authorList>
    </citation>
    <scope>NUCLEOTIDE SEQUENCE [LARGE SCALE GENOMIC DNA]</scope>
</reference>